<dbReference type="SUPFAM" id="SSF54523">
    <property type="entry name" value="Pili subunits"/>
    <property type="match status" value="1"/>
</dbReference>
<keyword evidence="5" id="KW-0997">Cell inner membrane</keyword>
<dbReference type="GO" id="GO:0005886">
    <property type="term" value="C:plasma membrane"/>
    <property type="evidence" value="ECO:0007669"/>
    <property type="project" value="UniProtKB-SubCell"/>
</dbReference>
<accession>A0A2Z5ACG8</accession>
<evidence type="ECO:0000259" key="12">
    <source>
        <dbReference type="Pfam" id="PF12019"/>
    </source>
</evidence>
<sequence>MSRHCRFFVSASGSIIIVSQNEGGCGVKKAAGFTLTELMIVVSLIAITAALAVPGFSSMIRSNKVTGAAQELQNLLTYARSEAMARSINVGVTAVTVNDWTGALVVATVTSTVLGEAEILRRFTDTGLAASGVNSTGTSTTVAFRPNGTLVSTAAAVINVCASNDKATTGRTLTISPGGQISMKDFAPTSAKTSGCS</sequence>
<keyword evidence="8 11" id="KW-0472">Membrane</keyword>
<dbReference type="Pfam" id="PF12019">
    <property type="entry name" value="GspH"/>
    <property type="match status" value="1"/>
</dbReference>
<evidence type="ECO:0000256" key="11">
    <source>
        <dbReference type="SAM" id="Phobius"/>
    </source>
</evidence>
<dbReference type="AlphaFoldDB" id="A0A2Z5ACG8"/>
<keyword evidence="4" id="KW-0488">Methylation</keyword>
<evidence type="ECO:0000256" key="7">
    <source>
        <dbReference type="ARBA" id="ARBA00022989"/>
    </source>
</evidence>
<evidence type="ECO:0000256" key="2">
    <source>
        <dbReference type="ARBA" id="ARBA00021549"/>
    </source>
</evidence>
<keyword evidence="7 11" id="KW-1133">Transmembrane helix</keyword>
<protein>
    <recommendedName>
        <fullName evidence="2">Type II secretion system protein H</fullName>
    </recommendedName>
    <alternativeName>
        <fullName evidence="10">General secretion pathway protein H</fullName>
    </alternativeName>
</protein>
<comment type="similarity">
    <text evidence="9">Belongs to the GSP H family.</text>
</comment>
<dbReference type="Gene3D" id="3.55.40.10">
    <property type="entry name" value="minor pseudopilin epsh domain"/>
    <property type="match status" value="1"/>
</dbReference>
<evidence type="ECO:0000313" key="13">
    <source>
        <dbReference type="EMBL" id="AXA67779.1"/>
    </source>
</evidence>
<organism evidence="13 14">
    <name type="scientific">Pseudomonas oryzihabitans</name>
    <dbReference type="NCBI Taxonomy" id="47885"/>
    <lineage>
        <taxon>Bacteria</taxon>
        <taxon>Pseudomonadati</taxon>
        <taxon>Pseudomonadota</taxon>
        <taxon>Gammaproteobacteria</taxon>
        <taxon>Pseudomonadales</taxon>
        <taxon>Pseudomonadaceae</taxon>
        <taxon>Pseudomonas</taxon>
    </lineage>
</organism>
<feature type="transmembrane region" description="Helical" evidence="11">
    <location>
        <begin position="33"/>
        <end position="53"/>
    </location>
</feature>
<keyword evidence="6 11" id="KW-0812">Transmembrane</keyword>
<proteinExistence type="inferred from homology"/>
<dbReference type="Pfam" id="PF07963">
    <property type="entry name" value="N_methyl"/>
    <property type="match status" value="1"/>
</dbReference>
<dbReference type="InterPro" id="IPR045584">
    <property type="entry name" value="Pilin-like"/>
</dbReference>
<dbReference type="NCBIfam" id="TIGR02532">
    <property type="entry name" value="IV_pilin_GFxxxE"/>
    <property type="match status" value="1"/>
</dbReference>
<evidence type="ECO:0000256" key="6">
    <source>
        <dbReference type="ARBA" id="ARBA00022692"/>
    </source>
</evidence>
<dbReference type="GO" id="GO:0015627">
    <property type="term" value="C:type II protein secretion system complex"/>
    <property type="evidence" value="ECO:0007669"/>
    <property type="project" value="InterPro"/>
</dbReference>
<evidence type="ECO:0000256" key="3">
    <source>
        <dbReference type="ARBA" id="ARBA00022475"/>
    </source>
</evidence>
<evidence type="ECO:0000256" key="4">
    <source>
        <dbReference type="ARBA" id="ARBA00022481"/>
    </source>
</evidence>
<evidence type="ECO:0000256" key="10">
    <source>
        <dbReference type="ARBA" id="ARBA00030775"/>
    </source>
</evidence>
<dbReference type="InterPro" id="IPR012902">
    <property type="entry name" value="N_methyl_site"/>
</dbReference>
<name>A0A2Z5ACG8_9PSED</name>
<evidence type="ECO:0000256" key="8">
    <source>
        <dbReference type="ARBA" id="ARBA00023136"/>
    </source>
</evidence>
<feature type="domain" description="General secretion pathway GspH" evidence="12">
    <location>
        <begin position="68"/>
        <end position="179"/>
    </location>
</feature>
<dbReference type="EMBL" id="CP022198">
    <property type="protein sequence ID" value="AXA67779.1"/>
    <property type="molecule type" value="Genomic_DNA"/>
</dbReference>
<keyword evidence="3" id="KW-1003">Cell membrane</keyword>
<evidence type="ECO:0000256" key="1">
    <source>
        <dbReference type="ARBA" id="ARBA00004377"/>
    </source>
</evidence>
<evidence type="ECO:0000256" key="9">
    <source>
        <dbReference type="ARBA" id="ARBA00025772"/>
    </source>
</evidence>
<dbReference type="GO" id="GO:0015628">
    <property type="term" value="P:protein secretion by the type II secretion system"/>
    <property type="evidence" value="ECO:0007669"/>
    <property type="project" value="InterPro"/>
</dbReference>
<reference evidence="13 14" key="1">
    <citation type="submission" date="2017-06" db="EMBL/GenBank/DDBJ databases">
        <title>Evolution towards high GC content and high-temperature stress adaptation in endophytic Pseudomonas oryzihabitans impacted its plant-growth promoting traits.</title>
        <authorList>
            <person name="Nascimento F.X."/>
        </authorList>
    </citation>
    <scope>NUCLEOTIDE SEQUENCE [LARGE SCALE GENOMIC DNA]</scope>
    <source>
        <strain evidence="13 14">MS8</strain>
    </source>
</reference>
<comment type="subcellular location">
    <subcellularLocation>
        <location evidence="1">Cell inner membrane</location>
        <topology evidence="1">Single-pass membrane protein</topology>
    </subcellularLocation>
</comment>
<dbReference type="Proteomes" id="UP000250579">
    <property type="component" value="Chromosome"/>
</dbReference>
<evidence type="ECO:0000256" key="5">
    <source>
        <dbReference type="ARBA" id="ARBA00022519"/>
    </source>
</evidence>
<dbReference type="InterPro" id="IPR022346">
    <property type="entry name" value="T2SS_GspH"/>
</dbReference>
<evidence type="ECO:0000313" key="14">
    <source>
        <dbReference type="Proteomes" id="UP000250579"/>
    </source>
</evidence>
<gene>
    <name evidence="13" type="ORF">CE139_18810</name>
</gene>